<dbReference type="EMBL" id="LN649230">
    <property type="protein sequence ID" value="CEI62437.1"/>
    <property type="molecule type" value="Genomic_DNA"/>
</dbReference>
<dbReference type="KEGG" id="fvn:FVRRES_06873"/>
<evidence type="ECO:0000313" key="2">
    <source>
        <dbReference type="Proteomes" id="UP000245910"/>
    </source>
</evidence>
<dbReference type="RefSeq" id="XP_025586157.1">
    <property type="nucleotide sequence ID" value="XM_025735451.2"/>
</dbReference>
<dbReference type="InterPro" id="IPR032675">
    <property type="entry name" value="LRR_dom_sf"/>
</dbReference>
<dbReference type="CDD" id="cd09917">
    <property type="entry name" value="F-box_SF"/>
    <property type="match status" value="1"/>
</dbReference>
<sequence>MASITSIPNEILEHIFIYVTDHYYIDIFEVCLVNKRFCEIATPLRVRHWSDCGLFSIHCTTPSLTTISRFALELLRRPELRLQVRSLNFDWIRCDEGKETPRRLIRPENLELLAKAAKETLPDFSSSTDLCEKIRQGWDDGIAVLVLAWTTNLTSLGLTIPSYTQRRGGNDYRLLILVFAKQLALRFASFDPKAASSLPLEKLNTLEFWHWDVEGEIHVKHLSPFLHFPNLKRLNTSWIGDNKGRDLSYMVLSTENNYSIPFPERTSSLESIHMLEPKLSNSGIRSLLHVCKNLKVFNLECCEIGTRSSTMLARSLVEHASTLEEVSLSIQDDDYSQWIPDSDTDELPECYRALKRLKRAGIPMQHLLQREDEDDPTTTKFNPGRLPESLEHLTIFHPELHSARIQLEYMVEELSGDILNRFEFDRDQALVCMRTLLEETGPERRLKKLKTIDFSDGLLDDPMVEDIRRVKNLARERGVEFIFGRVER</sequence>
<reference evidence="2" key="1">
    <citation type="submission" date="2014-10" db="EMBL/GenBank/DDBJ databases">
        <authorList>
            <person name="King R."/>
        </authorList>
    </citation>
    <scope>NUCLEOTIDE SEQUENCE [LARGE SCALE GENOMIC DNA]</scope>
    <source>
        <strain evidence="2">A3/5</strain>
    </source>
</reference>
<dbReference type="SUPFAM" id="SSF52047">
    <property type="entry name" value="RNI-like"/>
    <property type="match status" value="1"/>
</dbReference>
<dbReference type="STRING" id="56646.A0A2L2TDG2"/>
<organism evidence="1 2">
    <name type="scientific">Fusarium venenatum</name>
    <dbReference type="NCBI Taxonomy" id="56646"/>
    <lineage>
        <taxon>Eukaryota</taxon>
        <taxon>Fungi</taxon>
        <taxon>Dikarya</taxon>
        <taxon>Ascomycota</taxon>
        <taxon>Pezizomycotina</taxon>
        <taxon>Sordariomycetes</taxon>
        <taxon>Hypocreomycetidae</taxon>
        <taxon>Hypocreales</taxon>
        <taxon>Nectriaceae</taxon>
        <taxon>Fusarium</taxon>
    </lineage>
</organism>
<dbReference type="Proteomes" id="UP000245910">
    <property type="component" value="Chromosome II"/>
</dbReference>
<keyword evidence="2" id="KW-1185">Reference proteome</keyword>
<evidence type="ECO:0000313" key="1">
    <source>
        <dbReference type="EMBL" id="CEI62437.1"/>
    </source>
</evidence>
<dbReference type="GeneID" id="37258512"/>
<dbReference type="Gene3D" id="3.80.10.10">
    <property type="entry name" value="Ribonuclease Inhibitor"/>
    <property type="match status" value="1"/>
</dbReference>
<proteinExistence type="predicted"/>
<dbReference type="AlphaFoldDB" id="A0A2L2TDG2"/>
<protein>
    <submittedName>
        <fullName evidence="1">Uncharacterized protein</fullName>
    </submittedName>
</protein>
<name>A0A2L2TDG2_9HYPO</name>
<dbReference type="OrthoDB" id="5238783at2759"/>
<accession>A0A2L2TDG2</accession>